<dbReference type="Proteomes" id="UP001500575">
    <property type="component" value="Unassembled WGS sequence"/>
</dbReference>
<proteinExistence type="predicted"/>
<keyword evidence="1" id="KW-0472">Membrane</keyword>
<reference evidence="3" key="1">
    <citation type="journal article" date="2019" name="Int. J. Syst. Evol. Microbiol.">
        <title>The Global Catalogue of Microorganisms (GCM) 10K type strain sequencing project: providing services to taxonomists for standard genome sequencing and annotation.</title>
        <authorList>
            <consortium name="The Broad Institute Genomics Platform"/>
            <consortium name="The Broad Institute Genome Sequencing Center for Infectious Disease"/>
            <person name="Wu L."/>
            <person name="Ma J."/>
        </authorList>
    </citation>
    <scope>NUCLEOTIDE SEQUENCE [LARGE SCALE GENOMIC DNA]</scope>
    <source>
        <strain evidence="3">JCM 16021</strain>
    </source>
</reference>
<dbReference type="EMBL" id="BAAAQQ010000013">
    <property type="protein sequence ID" value="GAA2129020.1"/>
    <property type="molecule type" value="Genomic_DNA"/>
</dbReference>
<name>A0ABP5K929_9ACTN</name>
<dbReference type="RefSeq" id="WP_344304616.1">
    <property type="nucleotide sequence ID" value="NZ_BAAAQQ010000013.1"/>
</dbReference>
<evidence type="ECO:0000313" key="2">
    <source>
        <dbReference type="EMBL" id="GAA2129020.1"/>
    </source>
</evidence>
<organism evidence="2 3">
    <name type="scientific">Nocardioides bigeumensis</name>
    <dbReference type="NCBI Taxonomy" id="433657"/>
    <lineage>
        <taxon>Bacteria</taxon>
        <taxon>Bacillati</taxon>
        <taxon>Actinomycetota</taxon>
        <taxon>Actinomycetes</taxon>
        <taxon>Propionibacteriales</taxon>
        <taxon>Nocardioidaceae</taxon>
        <taxon>Nocardioides</taxon>
    </lineage>
</organism>
<sequence length="192" mass="20631">MTQTQPQEEPTGTAARYKRSFGGLVGSMIVLVLLVGAFVVLRSLIRDDPEVHPEPVDYLGTVRLAQAAGLDVVYPAELPRGWEATNVESGEVWTISLLTDAGRYVSLRQVLEPGTDLDELVATYVDEEASEGDAVAIDSDLAGEWRTFADPDGDTAYAAQVGGEWLLVFGSAPPADLEQLVTELTQAPLERG</sequence>
<comment type="caution">
    <text evidence="2">The sequence shown here is derived from an EMBL/GenBank/DDBJ whole genome shotgun (WGS) entry which is preliminary data.</text>
</comment>
<gene>
    <name evidence="2" type="ORF">GCM10009843_30150</name>
</gene>
<evidence type="ECO:0008006" key="4">
    <source>
        <dbReference type="Google" id="ProtNLM"/>
    </source>
</evidence>
<protein>
    <recommendedName>
        <fullName evidence="4">DUF4245 domain-containing protein</fullName>
    </recommendedName>
</protein>
<feature type="transmembrane region" description="Helical" evidence="1">
    <location>
        <begin position="20"/>
        <end position="41"/>
    </location>
</feature>
<evidence type="ECO:0000313" key="3">
    <source>
        <dbReference type="Proteomes" id="UP001500575"/>
    </source>
</evidence>
<keyword evidence="3" id="KW-1185">Reference proteome</keyword>
<dbReference type="Pfam" id="PF14030">
    <property type="entry name" value="DUF4245"/>
    <property type="match status" value="1"/>
</dbReference>
<keyword evidence="1" id="KW-0812">Transmembrane</keyword>
<accession>A0ABP5K929</accession>
<evidence type="ECO:0000256" key="1">
    <source>
        <dbReference type="SAM" id="Phobius"/>
    </source>
</evidence>
<keyword evidence="1" id="KW-1133">Transmembrane helix</keyword>
<dbReference type="InterPro" id="IPR025339">
    <property type="entry name" value="DUF4245"/>
</dbReference>